<dbReference type="Pfam" id="PF00232">
    <property type="entry name" value="Glyco_hydro_1"/>
    <property type="match status" value="1"/>
</dbReference>
<evidence type="ECO:0000256" key="2">
    <source>
        <dbReference type="ARBA" id="ARBA00022801"/>
    </source>
</evidence>
<dbReference type="PANTHER" id="PTHR10353:SF36">
    <property type="entry name" value="LP05116P"/>
    <property type="match status" value="1"/>
</dbReference>
<evidence type="ECO:0000256" key="3">
    <source>
        <dbReference type="ARBA" id="ARBA00023295"/>
    </source>
</evidence>
<dbReference type="InterPro" id="IPR001360">
    <property type="entry name" value="Glyco_hydro_1"/>
</dbReference>
<dbReference type="InterPro" id="IPR017853">
    <property type="entry name" value="GH"/>
</dbReference>
<dbReference type="Gene3D" id="3.20.20.80">
    <property type="entry name" value="Glycosidases"/>
    <property type="match status" value="1"/>
</dbReference>
<dbReference type="SUPFAM" id="SSF51445">
    <property type="entry name" value="(Trans)glycosidases"/>
    <property type="match status" value="1"/>
</dbReference>
<accession>A0A6A5ACA4</accession>
<evidence type="ECO:0008006" key="7">
    <source>
        <dbReference type="Google" id="ProtNLM"/>
    </source>
</evidence>
<comment type="caution">
    <text evidence="5">The sequence shown here is derived from an EMBL/GenBank/DDBJ whole genome shotgun (WGS) entry which is preliminary data.</text>
</comment>
<proteinExistence type="inferred from homology"/>
<feature type="non-terminal residue" evidence="5">
    <location>
        <position position="1"/>
    </location>
</feature>
<evidence type="ECO:0000313" key="5">
    <source>
        <dbReference type="EMBL" id="KAF0774788.1"/>
    </source>
</evidence>
<dbReference type="VEuPathDB" id="FungiDB:H257_00623"/>
<dbReference type="PRINTS" id="PR00131">
    <property type="entry name" value="GLHYDRLASE1"/>
</dbReference>
<dbReference type="PANTHER" id="PTHR10353">
    <property type="entry name" value="GLYCOSYL HYDROLASE"/>
    <property type="match status" value="1"/>
</dbReference>
<dbReference type="Proteomes" id="UP000469452">
    <property type="component" value="Unassembled WGS sequence"/>
</dbReference>
<keyword evidence="2" id="KW-0378">Hydrolase</keyword>
<evidence type="ECO:0000313" key="6">
    <source>
        <dbReference type="Proteomes" id="UP000469452"/>
    </source>
</evidence>
<name>A0A6A5ACA4_APHAT</name>
<evidence type="ECO:0000256" key="1">
    <source>
        <dbReference type="ARBA" id="ARBA00010838"/>
    </source>
</evidence>
<dbReference type="GO" id="GO:0005975">
    <property type="term" value="P:carbohydrate metabolic process"/>
    <property type="evidence" value="ECO:0007669"/>
    <property type="project" value="InterPro"/>
</dbReference>
<dbReference type="AlphaFoldDB" id="A0A6A5ACA4"/>
<dbReference type="GO" id="GO:0008422">
    <property type="term" value="F:beta-glucosidase activity"/>
    <property type="evidence" value="ECO:0007669"/>
    <property type="project" value="TreeGrafter"/>
</dbReference>
<reference evidence="5 6" key="1">
    <citation type="submission" date="2019-06" db="EMBL/GenBank/DDBJ databases">
        <title>Genomics analysis of Aphanomyces spp. identifies a new class of oomycete effector associated with host adaptation.</title>
        <authorList>
            <person name="Gaulin E."/>
        </authorList>
    </citation>
    <scope>NUCLEOTIDE SEQUENCE [LARGE SCALE GENOMIC DNA]</scope>
    <source>
        <strain evidence="5 6">E</strain>
    </source>
</reference>
<dbReference type="EMBL" id="VJMI01003143">
    <property type="protein sequence ID" value="KAF0774788.1"/>
    <property type="molecule type" value="Genomic_DNA"/>
</dbReference>
<gene>
    <name evidence="5" type="ORF">AaE_001512</name>
</gene>
<protein>
    <recommendedName>
        <fullName evidence="7">Beta-glucosidase</fullName>
    </recommendedName>
</protein>
<keyword evidence="3" id="KW-0326">Glycosidase</keyword>
<sequence>HKAMTEYGVDVRGYFAWSFVDNYEWAFGYSKRFGLHWVDYDTMERVPKASAKWFAQVIKLNKVDVTEENAIAMAAAETDVAVPY</sequence>
<comment type="similarity">
    <text evidence="1 4">Belongs to the glycosyl hydrolase 1 family.</text>
</comment>
<organism evidence="5 6">
    <name type="scientific">Aphanomyces astaci</name>
    <name type="common">Crayfish plague agent</name>
    <dbReference type="NCBI Taxonomy" id="112090"/>
    <lineage>
        <taxon>Eukaryota</taxon>
        <taxon>Sar</taxon>
        <taxon>Stramenopiles</taxon>
        <taxon>Oomycota</taxon>
        <taxon>Saprolegniomycetes</taxon>
        <taxon>Saprolegniales</taxon>
        <taxon>Verrucalvaceae</taxon>
        <taxon>Aphanomyces</taxon>
    </lineage>
</organism>
<evidence type="ECO:0000256" key="4">
    <source>
        <dbReference type="RuleBase" id="RU003690"/>
    </source>
</evidence>